<dbReference type="Gene3D" id="3.40.50.1820">
    <property type="entry name" value="alpha/beta hydrolase"/>
    <property type="match status" value="1"/>
</dbReference>
<evidence type="ECO:0000313" key="3">
    <source>
        <dbReference type="Proteomes" id="UP000680304"/>
    </source>
</evidence>
<evidence type="ECO:0000259" key="1">
    <source>
        <dbReference type="Pfam" id="PF05448"/>
    </source>
</evidence>
<sequence>MSQEQREKLYAMLGDLPPKSALTSKLVAIEDRETYVLEKLTLGLNGIEPVPAYFVKPKHAEGPYPVVLFHHSHGGNYRLGKDELINGNVYLQHPPYAEALARQGYAALAIDAWGFGERSGRSESEIFKEMLWRGQVMWGMMVYDSLRAVEYVTGRADVDAARIGTIGMSMGSTMAWWTAALEPRIRVCVDLCCLTDFQALLETRGLDRHGIYYYVPGLLKSFTTASINALIAPRPHLSLAGIYDPLTPAAGLDRIEAELDRTYRQLGAPEAWKLLRYPTGHYETAEMRAEAMAFLAKWL</sequence>
<proteinExistence type="predicted"/>
<keyword evidence="2" id="KW-0378">Hydrolase</keyword>
<dbReference type="PANTHER" id="PTHR47381">
    <property type="entry name" value="ALPHA/BETA-HYDROLASES SUPERFAMILY PROTEIN"/>
    <property type="match status" value="1"/>
</dbReference>
<name>A0ABQ4NAJ3_9BACL</name>
<dbReference type="Pfam" id="PF05448">
    <property type="entry name" value="AXE1"/>
    <property type="match status" value="1"/>
</dbReference>
<dbReference type="InterPro" id="IPR008391">
    <property type="entry name" value="AXE1_dom"/>
</dbReference>
<evidence type="ECO:0000313" key="2">
    <source>
        <dbReference type="EMBL" id="GIQ64983.1"/>
    </source>
</evidence>
<keyword evidence="3" id="KW-1185">Reference proteome</keyword>
<feature type="domain" description="Acetyl xylan esterase" evidence="1">
    <location>
        <begin position="48"/>
        <end position="201"/>
    </location>
</feature>
<dbReference type="PANTHER" id="PTHR47381:SF3">
    <property type="entry name" value="ALPHA_BETA-HYDROLASES SUPERFAMILY PROTEIN"/>
    <property type="match status" value="1"/>
</dbReference>
<dbReference type="GO" id="GO:0016787">
    <property type="term" value="F:hydrolase activity"/>
    <property type="evidence" value="ECO:0007669"/>
    <property type="project" value="UniProtKB-KW"/>
</dbReference>
<gene>
    <name evidence="2" type="primary">ytaP</name>
    <name evidence="2" type="ORF">PACILC2_35510</name>
</gene>
<dbReference type="RefSeq" id="WP_213529466.1">
    <property type="nucleotide sequence ID" value="NZ_BOVJ01000115.1"/>
</dbReference>
<protein>
    <submittedName>
        <fullName evidence="2">Hydrolase YtaP</fullName>
    </submittedName>
</protein>
<dbReference type="EMBL" id="BOVJ01000115">
    <property type="protein sequence ID" value="GIQ64983.1"/>
    <property type="molecule type" value="Genomic_DNA"/>
</dbReference>
<accession>A0ABQ4NAJ3</accession>
<dbReference type="SUPFAM" id="SSF53474">
    <property type="entry name" value="alpha/beta-Hydrolases"/>
    <property type="match status" value="1"/>
</dbReference>
<dbReference type="Proteomes" id="UP000680304">
    <property type="component" value="Unassembled WGS sequence"/>
</dbReference>
<comment type="caution">
    <text evidence="2">The sequence shown here is derived from an EMBL/GenBank/DDBJ whole genome shotgun (WGS) entry which is preliminary data.</text>
</comment>
<reference evidence="2 3" key="1">
    <citation type="submission" date="2021-04" db="EMBL/GenBank/DDBJ databases">
        <title>Draft genome sequence of Paenibacillus cisolokensis, LC2-13A.</title>
        <authorList>
            <person name="Uke A."/>
            <person name="Chhe C."/>
            <person name="Baramee S."/>
            <person name="Kosugi A."/>
        </authorList>
    </citation>
    <scope>NUCLEOTIDE SEQUENCE [LARGE SCALE GENOMIC DNA]</scope>
    <source>
        <strain evidence="2 3">LC2-13A</strain>
    </source>
</reference>
<dbReference type="InterPro" id="IPR029058">
    <property type="entry name" value="AB_hydrolase_fold"/>
</dbReference>
<organism evidence="2 3">
    <name type="scientific">Paenibacillus cisolokensis</name>
    <dbReference type="NCBI Taxonomy" id="1658519"/>
    <lineage>
        <taxon>Bacteria</taxon>
        <taxon>Bacillati</taxon>
        <taxon>Bacillota</taxon>
        <taxon>Bacilli</taxon>
        <taxon>Bacillales</taxon>
        <taxon>Paenibacillaceae</taxon>
        <taxon>Paenibacillus</taxon>
    </lineage>
</organism>